<protein>
    <submittedName>
        <fullName evidence="2">DUF488 domain-containing protein</fullName>
    </submittedName>
</protein>
<dbReference type="EMBL" id="JAJEQR010000027">
    <property type="protein sequence ID" value="MCC2231355.1"/>
    <property type="molecule type" value="Genomic_DNA"/>
</dbReference>
<evidence type="ECO:0000313" key="3">
    <source>
        <dbReference type="Proteomes" id="UP001198182"/>
    </source>
</evidence>
<proteinExistence type="predicted"/>
<dbReference type="Proteomes" id="UP001198182">
    <property type="component" value="Unassembled WGS sequence"/>
</dbReference>
<feature type="domain" description="DUF488" evidence="1">
    <location>
        <begin position="21"/>
        <end position="118"/>
    </location>
</feature>
<evidence type="ECO:0000313" key="2">
    <source>
        <dbReference type="EMBL" id="MCC2231355.1"/>
    </source>
</evidence>
<sequence>MITTGCIPKINPDDFDEVWWIVRSPDTIPVKEKLVSELAPSPELFRDYRQAFHAGRFGTEYFQNVYVPWFLKDLEKNLEAQERLEYLCKESRTKKIALCCYCEDESLCHRSIIAGILLGMGAVIETKEEYRKYFENGNLIMGMEERGTNDREKCNGAATGWTSDGIH</sequence>
<dbReference type="Pfam" id="PF22751">
    <property type="entry name" value="DUF488-N3a"/>
    <property type="match status" value="1"/>
</dbReference>
<evidence type="ECO:0000259" key="1">
    <source>
        <dbReference type="Pfam" id="PF22751"/>
    </source>
</evidence>
<organism evidence="2 3">
    <name type="scientific">Hominifimenecus microfluidus</name>
    <dbReference type="NCBI Taxonomy" id="2885348"/>
    <lineage>
        <taxon>Bacteria</taxon>
        <taxon>Bacillati</taxon>
        <taxon>Bacillota</taxon>
        <taxon>Clostridia</taxon>
        <taxon>Lachnospirales</taxon>
        <taxon>Lachnospiraceae</taxon>
        <taxon>Hominifimenecus</taxon>
    </lineage>
</organism>
<keyword evidence="3" id="KW-1185">Reference proteome</keyword>
<gene>
    <name evidence="2" type="ORF">LKD81_10160</name>
</gene>
<comment type="caution">
    <text evidence="2">The sequence shown here is derived from an EMBL/GenBank/DDBJ whole genome shotgun (WGS) entry which is preliminary data.</text>
</comment>
<accession>A0AAE3JFD1</accession>
<name>A0AAE3JFD1_9FIRM</name>
<dbReference type="AlphaFoldDB" id="A0AAE3JFD1"/>
<reference evidence="2" key="1">
    <citation type="submission" date="2021-10" db="EMBL/GenBank/DDBJ databases">
        <title>Anaerobic single-cell dispensing facilitates the cultivation of human gut bacteria.</title>
        <authorList>
            <person name="Afrizal A."/>
        </authorList>
    </citation>
    <scope>NUCLEOTIDE SEQUENCE</scope>
    <source>
        <strain evidence="2">CLA-AA-H215</strain>
    </source>
</reference>
<dbReference type="InterPro" id="IPR054495">
    <property type="entry name" value="DUF488-N3a"/>
</dbReference>